<keyword evidence="6" id="KW-0631">Potassium channel</keyword>
<evidence type="ECO:0000256" key="8">
    <source>
        <dbReference type="ARBA" id="ARBA00022958"/>
    </source>
</evidence>
<feature type="compositionally biased region" description="Low complexity" evidence="13">
    <location>
        <begin position="65"/>
        <end position="82"/>
    </location>
</feature>
<proteinExistence type="predicted"/>
<evidence type="ECO:0000256" key="3">
    <source>
        <dbReference type="ARBA" id="ARBA00022475"/>
    </source>
</evidence>
<keyword evidence="3" id="KW-1003">Cell membrane</keyword>
<feature type="transmembrane region" description="Helical" evidence="14">
    <location>
        <begin position="630"/>
        <end position="652"/>
    </location>
</feature>
<evidence type="ECO:0000259" key="15">
    <source>
        <dbReference type="PROSITE" id="PS50042"/>
    </source>
</evidence>
<dbReference type="GO" id="GO:0034702">
    <property type="term" value="C:monoatomic ion channel complex"/>
    <property type="evidence" value="ECO:0007669"/>
    <property type="project" value="UniProtKB-KW"/>
</dbReference>
<dbReference type="GO" id="GO:0005886">
    <property type="term" value="C:plasma membrane"/>
    <property type="evidence" value="ECO:0007669"/>
    <property type="project" value="UniProtKB-SubCell"/>
</dbReference>
<evidence type="ECO:0000313" key="17">
    <source>
        <dbReference type="RefSeq" id="XP_055872625.1"/>
    </source>
</evidence>
<keyword evidence="16" id="KW-1185">Reference proteome</keyword>
<gene>
    <name evidence="17" type="primary">LOC106077982</name>
</gene>
<feature type="transmembrane region" description="Helical" evidence="14">
    <location>
        <begin position="535"/>
        <end position="559"/>
    </location>
</feature>
<feature type="transmembrane region" description="Helical" evidence="14">
    <location>
        <begin position="385"/>
        <end position="409"/>
    </location>
</feature>
<evidence type="ECO:0000313" key="16">
    <source>
        <dbReference type="Proteomes" id="UP001165740"/>
    </source>
</evidence>
<feature type="compositionally biased region" description="Basic residues" evidence="13">
    <location>
        <begin position="1076"/>
        <end position="1087"/>
    </location>
</feature>
<feature type="compositionally biased region" description="Low complexity" evidence="13">
    <location>
        <begin position="33"/>
        <end position="44"/>
    </location>
</feature>
<comment type="subcellular location">
    <subcellularLocation>
        <location evidence="1">Cell membrane</location>
        <topology evidence="1">Multi-pass membrane protein</topology>
    </subcellularLocation>
</comment>
<dbReference type="InterPro" id="IPR050818">
    <property type="entry name" value="KCNH_animal-type"/>
</dbReference>
<keyword evidence="7" id="KW-0851">Voltage-gated channel</keyword>
<dbReference type="Pfam" id="PF00520">
    <property type="entry name" value="Ion_trans"/>
    <property type="match status" value="1"/>
</dbReference>
<dbReference type="FunFam" id="2.60.120.10:FF:000107">
    <property type="entry name" value="Potassium voltage-gated channel unc-103"/>
    <property type="match status" value="1"/>
</dbReference>
<feature type="compositionally biased region" description="Basic and acidic residues" evidence="13">
    <location>
        <begin position="909"/>
        <end position="918"/>
    </location>
</feature>
<feature type="region of interest" description="Disordered" evidence="13">
    <location>
        <begin position="312"/>
        <end position="340"/>
    </location>
</feature>
<dbReference type="InterPro" id="IPR018490">
    <property type="entry name" value="cNMP-bd_dom_sf"/>
</dbReference>
<feature type="region of interest" description="Disordered" evidence="13">
    <location>
        <begin position="1075"/>
        <end position="1094"/>
    </location>
</feature>
<evidence type="ECO:0000256" key="12">
    <source>
        <dbReference type="ARBA" id="ARBA00023303"/>
    </source>
</evidence>
<dbReference type="FunFam" id="1.10.287.70:FF:000275">
    <property type="entry name" value="Potassium voltage-gated channel subfamily H member 8"/>
    <property type="match status" value="1"/>
</dbReference>
<evidence type="ECO:0000256" key="6">
    <source>
        <dbReference type="ARBA" id="ARBA00022826"/>
    </source>
</evidence>
<dbReference type="InterPro" id="IPR003938">
    <property type="entry name" value="K_chnl_volt-dep_EAG/ELK/ERG"/>
</dbReference>
<dbReference type="Pfam" id="PF00027">
    <property type="entry name" value="cNMP_binding"/>
    <property type="match status" value="1"/>
</dbReference>
<keyword evidence="12" id="KW-0407">Ion channel</keyword>
<dbReference type="AlphaFoldDB" id="A0A9W2ZC52"/>
<dbReference type="GeneID" id="106077982"/>
<dbReference type="SUPFAM" id="SSF51206">
    <property type="entry name" value="cAMP-binding domain-like"/>
    <property type="match status" value="1"/>
</dbReference>
<accession>A0A9W2ZC52</accession>
<dbReference type="PANTHER" id="PTHR10217">
    <property type="entry name" value="VOLTAGE AND LIGAND GATED POTASSIUM CHANNEL"/>
    <property type="match status" value="1"/>
</dbReference>
<feature type="compositionally biased region" description="Basic and acidic residues" evidence="13">
    <location>
        <begin position="1"/>
        <end position="10"/>
    </location>
</feature>
<evidence type="ECO:0000256" key="4">
    <source>
        <dbReference type="ARBA" id="ARBA00022538"/>
    </source>
</evidence>
<dbReference type="PROSITE" id="PS50042">
    <property type="entry name" value="CNMP_BINDING_3"/>
    <property type="match status" value="1"/>
</dbReference>
<dbReference type="PRINTS" id="PR01470">
    <property type="entry name" value="ERGCHANNEL"/>
</dbReference>
<dbReference type="InterPro" id="IPR005821">
    <property type="entry name" value="Ion_trans_dom"/>
</dbReference>
<keyword evidence="4" id="KW-0633">Potassium transport</keyword>
<evidence type="ECO:0000256" key="5">
    <source>
        <dbReference type="ARBA" id="ARBA00022692"/>
    </source>
</evidence>
<evidence type="ECO:0000256" key="14">
    <source>
        <dbReference type="SAM" id="Phobius"/>
    </source>
</evidence>
<dbReference type="Gene3D" id="2.60.120.10">
    <property type="entry name" value="Jelly Rolls"/>
    <property type="match status" value="1"/>
</dbReference>
<feature type="transmembrane region" description="Helical" evidence="14">
    <location>
        <begin position="599"/>
        <end position="618"/>
    </location>
</feature>
<dbReference type="SMART" id="SM00100">
    <property type="entry name" value="cNMP"/>
    <property type="match status" value="1"/>
</dbReference>
<dbReference type="PANTHER" id="PTHR10217:SF548">
    <property type="entry name" value="GH12235P"/>
    <property type="match status" value="1"/>
</dbReference>
<evidence type="ECO:0000256" key="11">
    <source>
        <dbReference type="ARBA" id="ARBA00023136"/>
    </source>
</evidence>
<evidence type="ECO:0000256" key="7">
    <source>
        <dbReference type="ARBA" id="ARBA00022882"/>
    </source>
</evidence>
<protein>
    <submittedName>
        <fullName evidence="17">Potassium voltage-gated channel subfamily H member 6-like</fullName>
    </submittedName>
</protein>
<dbReference type="PRINTS" id="PR01463">
    <property type="entry name" value="EAGCHANLFMLY"/>
</dbReference>
<keyword evidence="5 14" id="KW-0812">Transmembrane</keyword>
<keyword evidence="11 14" id="KW-0472">Membrane</keyword>
<evidence type="ECO:0000256" key="9">
    <source>
        <dbReference type="ARBA" id="ARBA00022989"/>
    </source>
</evidence>
<reference evidence="17" key="1">
    <citation type="submission" date="2025-08" db="UniProtKB">
        <authorList>
            <consortium name="RefSeq"/>
        </authorList>
    </citation>
    <scope>IDENTIFICATION</scope>
</reference>
<dbReference type="Gene3D" id="1.10.1200.260">
    <property type="match status" value="1"/>
</dbReference>
<dbReference type="Proteomes" id="UP001165740">
    <property type="component" value="Chromosome 18"/>
</dbReference>
<evidence type="ECO:0000256" key="13">
    <source>
        <dbReference type="SAM" id="MobiDB-lite"/>
    </source>
</evidence>
<evidence type="ECO:0000256" key="2">
    <source>
        <dbReference type="ARBA" id="ARBA00022448"/>
    </source>
</evidence>
<evidence type="ECO:0000256" key="10">
    <source>
        <dbReference type="ARBA" id="ARBA00023065"/>
    </source>
</evidence>
<feature type="domain" description="Cyclic nucleotide-binding" evidence="15">
    <location>
        <begin position="730"/>
        <end position="848"/>
    </location>
</feature>
<dbReference type="CDD" id="cd00038">
    <property type="entry name" value="CAP_ED"/>
    <property type="match status" value="1"/>
</dbReference>
<keyword evidence="2" id="KW-0813">Transport</keyword>
<keyword evidence="8" id="KW-0630">Potassium</keyword>
<dbReference type="Gene3D" id="1.10.287.70">
    <property type="match status" value="1"/>
</dbReference>
<evidence type="ECO:0000256" key="1">
    <source>
        <dbReference type="ARBA" id="ARBA00004651"/>
    </source>
</evidence>
<dbReference type="OrthoDB" id="432483at2759"/>
<feature type="region of interest" description="Disordered" evidence="13">
    <location>
        <begin position="1"/>
        <end position="96"/>
    </location>
</feature>
<keyword evidence="9 14" id="KW-1133">Transmembrane helix</keyword>
<dbReference type="GO" id="GO:0005242">
    <property type="term" value="F:inward rectifier potassium channel activity"/>
    <property type="evidence" value="ECO:0007669"/>
    <property type="project" value="TreeGrafter"/>
</dbReference>
<organism evidence="16 17">
    <name type="scientific">Biomphalaria glabrata</name>
    <name type="common">Bloodfluke planorb</name>
    <name type="synonym">Freshwater snail</name>
    <dbReference type="NCBI Taxonomy" id="6526"/>
    <lineage>
        <taxon>Eukaryota</taxon>
        <taxon>Metazoa</taxon>
        <taxon>Spiralia</taxon>
        <taxon>Lophotrochozoa</taxon>
        <taxon>Mollusca</taxon>
        <taxon>Gastropoda</taxon>
        <taxon>Heterobranchia</taxon>
        <taxon>Euthyneura</taxon>
        <taxon>Panpulmonata</taxon>
        <taxon>Hygrophila</taxon>
        <taxon>Lymnaeoidea</taxon>
        <taxon>Planorbidae</taxon>
        <taxon>Biomphalaria</taxon>
    </lineage>
</organism>
<keyword evidence="10" id="KW-0406">Ion transport</keyword>
<dbReference type="RefSeq" id="XP_055872625.1">
    <property type="nucleotide sequence ID" value="XM_056016650.1"/>
</dbReference>
<feature type="region of interest" description="Disordered" evidence="13">
    <location>
        <begin position="883"/>
        <end position="923"/>
    </location>
</feature>
<dbReference type="SUPFAM" id="SSF81324">
    <property type="entry name" value="Voltage-gated potassium channels"/>
    <property type="match status" value="1"/>
</dbReference>
<feature type="region of interest" description="Disordered" evidence="13">
    <location>
        <begin position="250"/>
        <end position="274"/>
    </location>
</feature>
<feature type="compositionally biased region" description="Basic and acidic residues" evidence="13">
    <location>
        <begin position="312"/>
        <end position="329"/>
    </location>
</feature>
<dbReference type="InterPro" id="IPR000595">
    <property type="entry name" value="cNMP-bd_dom"/>
</dbReference>
<name>A0A9W2ZC52_BIOGL</name>
<dbReference type="InterPro" id="IPR003967">
    <property type="entry name" value="K_chnl_volt-dep_ERG"/>
</dbReference>
<dbReference type="OMA" id="NCNAFKG"/>
<dbReference type="InterPro" id="IPR014710">
    <property type="entry name" value="RmlC-like_jellyroll"/>
</dbReference>
<dbReference type="GO" id="GO:0042391">
    <property type="term" value="P:regulation of membrane potential"/>
    <property type="evidence" value="ECO:0007669"/>
    <property type="project" value="TreeGrafter"/>
</dbReference>
<sequence>MESMHDDRKSQIKKNNSGILNDDLGRVTSPTNSFELSLSDSFLSQANSIGPPPPGVNRRSTTLESFRSGSSSPASDSGGQTSRANQNWRKPRPASEIKDMSADSFRTSFQQSSPNIGTLTGGGTHGAVQTAVYMSQRGPKHKVIPCPTFNDSYNEKQRLLSSPKHSISFPVLKKFAISGSSYKSMVSSDLENMFNSVSHRKSDGMVFHTSQTLPPSALVQSSSFLKYIGDRLKPPMKKGSDLSTVLRRSIESNGRGTGQKQDKEPASSSKFHTGNHNELQENCIKGGSKALLIQKARSKIIMLKVLKEFRGRNSTRPMEEEARHMHDTDEGTPSGQKEKELTISRPQLERDGSDRSIEPMAMVPSRMSRDRSKWIILHYSPFKAVWDWVILLLVLYTAVFTPYAAAFLLKEDEIRMKLNMAPGSRNTNADTIRIDPLVIVDLMVDLMFIADILINFRTTYVENGEVVSDQQKIAINYVKGWFVIDAIAAIPFDLLLFGSGTSDTMTVTGVLKTARLLRLLRVIRRIEAFAEYGSAVLLLLMVTFTLIGHWLACIFYAIATMERPQLHAPISWLDTLANQTEMYFYPNDSMSGPPIKSKYITALYFTFTSLTSIGFGNIAPNTNMEKIFSIFAMMLGSLLSAAIFGNVSSIMLRVYQGSDEYHEKVQSVKEFVNFHHIPKTLASRLQESFQHTWSYTNGIDMNNVLKGFPECLQADICLHLNRNLLQNCNAFKGASPGCLRVLSTKFKSTHAPPGDTLVHPGDILTALYFIARGSIEILKDDTVMAILGKDDIFGEDIKENNSLQGQSMYCVRALSYCDINKIDLLDLREILHTYPEFEDSFLSKFQVTFNLRKGTLLQIRAKMKMDDETLRFIRQRRPRLQCKRRTFDSESSRTSATRRRMGSVQAGSEVRRPSRDALDLLSDNDEPRVGIVELSVERTAEDDSLLKTSDKEAVKDLSEVTGKIPPAKTNFQAMSSASYLTKSSAGASGSQPRKQPAMTAAQIIDKPPSLSSPQGPSSMQSYHDIDNKLVTLHERMQNFESELCTTVDAILNILGHKPRMTKDALDQIAPVSPVRKGQRSFRSRSSKLKCSSEF</sequence>